<evidence type="ECO:0000313" key="1">
    <source>
        <dbReference type="EMBL" id="CAE8662321.1"/>
    </source>
</evidence>
<reference evidence="1" key="1">
    <citation type="submission" date="2021-02" db="EMBL/GenBank/DDBJ databases">
        <authorList>
            <person name="Dougan E. K."/>
            <person name="Rhodes N."/>
            <person name="Thang M."/>
            <person name="Chan C."/>
        </authorList>
    </citation>
    <scope>NUCLEOTIDE SEQUENCE</scope>
</reference>
<sequence length="178" mass="19951">MDFLEQLDEASFRKQQHAEQERAAKALIKDFQKKCSLAFLKGETECRHEDNMFFYNGNFPTDTSLMLLDKKLQETFGPICKTWVSFSDGRHGIVLAAAWPEPPQRAVQHWNSHGPRSNLISQCPVCLCRAEPAATCSACRAATSSSAAPPAWFAVNQWLAGRISSVELQYQLHAAQHV</sequence>
<dbReference type="EMBL" id="CAJNNW010018069">
    <property type="protein sequence ID" value="CAE8662321.1"/>
    <property type="molecule type" value="Genomic_DNA"/>
</dbReference>
<dbReference type="AlphaFoldDB" id="A0A813J197"/>
<protein>
    <submittedName>
        <fullName evidence="1">Uncharacterized protein</fullName>
    </submittedName>
</protein>
<accession>A0A813J197</accession>
<gene>
    <name evidence="1" type="ORF">PGLA2088_LOCUS14822</name>
</gene>
<name>A0A813J197_POLGL</name>
<dbReference type="Proteomes" id="UP000626109">
    <property type="component" value="Unassembled WGS sequence"/>
</dbReference>
<organism evidence="1 2">
    <name type="scientific">Polarella glacialis</name>
    <name type="common">Dinoflagellate</name>
    <dbReference type="NCBI Taxonomy" id="89957"/>
    <lineage>
        <taxon>Eukaryota</taxon>
        <taxon>Sar</taxon>
        <taxon>Alveolata</taxon>
        <taxon>Dinophyceae</taxon>
        <taxon>Suessiales</taxon>
        <taxon>Suessiaceae</taxon>
        <taxon>Polarella</taxon>
    </lineage>
</organism>
<evidence type="ECO:0000313" key="2">
    <source>
        <dbReference type="Proteomes" id="UP000626109"/>
    </source>
</evidence>
<comment type="caution">
    <text evidence="1">The sequence shown here is derived from an EMBL/GenBank/DDBJ whole genome shotgun (WGS) entry which is preliminary data.</text>
</comment>
<proteinExistence type="predicted"/>